<evidence type="ECO:0000256" key="2">
    <source>
        <dbReference type="SAM" id="MobiDB-lite"/>
    </source>
</evidence>
<name>A0A0D2M016_9CHLO</name>
<dbReference type="Gene3D" id="1.10.620.20">
    <property type="entry name" value="Ribonucleotide Reductase, subunit A"/>
    <property type="match status" value="1"/>
</dbReference>
<dbReference type="GeneID" id="25728188"/>
<dbReference type="PANTHER" id="PTHR23409">
    <property type="entry name" value="RIBONUCLEOSIDE-DIPHOSPHATE REDUCTASE SMALL CHAIN"/>
    <property type="match status" value="1"/>
</dbReference>
<reference evidence="3 4" key="1">
    <citation type="journal article" date="2013" name="BMC Genomics">
        <title>Reconstruction of the lipid metabolism for the microalga Monoraphidium neglectum from its genome sequence reveals characteristics suitable for biofuel production.</title>
        <authorList>
            <person name="Bogen C."/>
            <person name="Al-Dilaimi A."/>
            <person name="Albersmeier A."/>
            <person name="Wichmann J."/>
            <person name="Grundmann M."/>
            <person name="Rupp O."/>
            <person name="Lauersen K.J."/>
            <person name="Blifernez-Klassen O."/>
            <person name="Kalinowski J."/>
            <person name="Goesmann A."/>
            <person name="Mussgnug J.H."/>
            <person name="Kruse O."/>
        </authorList>
    </citation>
    <scope>NUCLEOTIDE SEQUENCE [LARGE SCALE GENOMIC DNA]</scope>
    <source>
        <strain evidence="3 4">SAG 48.87</strain>
    </source>
</reference>
<dbReference type="EMBL" id="KK102757">
    <property type="protein sequence ID" value="KIY96989.1"/>
    <property type="molecule type" value="Genomic_DNA"/>
</dbReference>
<dbReference type="PANTHER" id="PTHR23409:SF35">
    <property type="entry name" value="RIBONUCLEOSIDE-DIPHOSPHATE REDUCTASE SMALL CHAIN A"/>
    <property type="match status" value="1"/>
</dbReference>
<protein>
    <submittedName>
        <fullName evidence="3">Ribonucleoside-diphosphate reductase subunit M2</fullName>
        <ecNumber evidence="3">1.17.4.1</ecNumber>
    </submittedName>
</protein>
<dbReference type="SUPFAM" id="SSF47240">
    <property type="entry name" value="Ferritin-like"/>
    <property type="match status" value="1"/>
</dbReference>
<evidence type="ECO:0000313" key="4">
    <source>
        <dbReference type="Proteomes" id="UP000054498"/>
    </source>
</evidence>
<gene>
    <name evidence="3" type="ORF">MNEG_10972</name>
</gene>
<feature type="compositionally biased region" description="Low complexity" evidence="2">
    <location>
        <begin position="52"/>
        <end position="74"/>
    </location>
</feature>
<evidence type="ECO:0000313" key="3">
    <source>
        <dbReference type="EMBL" id="KIY96989.1"/>
    </source>
</evidence>
<dbReference type="InterPro" id="IPR009078">
    <property type="entry name" value="Ferritin-like_SF"/>
</dbReference>
<dbReference type="KEGG" id="mng:MNEG_10972"/>
<feature type="compositionally biased region" description="Low complexity" evidence="2">
    <location>
        <begin position="101"/>
        <end position="116"/>
    </location>
</feature>
<dbReference type="OrthoDB" id="10248373at2759"/>
<sequence>MAAPQSAARQEAAPCPAGDALVRVAAAALSKVALGASQCDGPCASPQHCIDARGSSSSLDDSSAGSSRSSSSGSDAGGAGGCAPAGLEWPFPATPERPDRPAAAAPDDSPASVPRPALFPPAAPAAAAAPTCIAPASTCGRLSASSSHGSLPAVPGVIAPEVLEQQWRQRGGAPAGEEPLLVENDERFTMFPIQYPEVWEMYKQALASFWTVDEVDLGGDFRDWAKLTEGEQRFVKYVLAFFAASDGIVLENLGARFMTEVQAPEARAFYGFQIAIENIHSEMYSLLLESYVRDPTERASLLRAIHTVPVIGRKAAWALRWAGSGAAFAQRLLAFACVEGIHFSGSFCAIFWLKKRGLMPGLTFSNELISRDEGLHTDFACLLYRCLCFSMRLAGCLG</sequence>
<proteinExistence type="inferred from homology"/>
<dbReference type="GO" id="GO:0009263">
    <property type="term" value="P:deoxyribonucleotide biosynthetic process"/>
    <property type="evidence" value="ECO:0007669"/>
    <property type="project" value="InterPro"/>
</dbReference>
<dbReference type="RefSeq" id="XP_013896009.1">
    <property type="nucleotide sequence ID" value="XM_014040555.1"/>
</dbReference>
<dbReference type="CDD" id="cd01049">
    <property type="entry name" value="RNRR2"/>
    <property type="match status" value="1"/>
</dbReference>
<accession>A0A0D2M016</accession>
<comment type="similarity">
    <text evidence="1">Belongs to the ribonucleoside diphosphate reductase small chain family.</text>
</comment>
<dbReference type="AlphaFoldDB" id="A0A0D2M016"/>
<keyword evidence="4" id="KW-1185">Reference proteome</keyword>
<dbReference type="GO" id="GO:0004748">
    <property type="term" value="F:ribonucleoside-diphosphate reductase activity, thioredoxin disulfide as acceptor"/>
    <property type="evidence" value="ECO:0007669"/>
    <property type="project" value="UniProtKB-EC"/>
</dbReference>
<dbReference type="InterPro" id="IPR033909">
    <property type="entry name" value="RNR_small"/>
</dbReference>
<feature type="region of interest" description="Disordered" evidence="2">
    <location>
        <begin position="50"/>
        <end position="118"/>
    </location>
</feature>
<dbReference type="STRING" id="145388.A0A0D2M016"/>
<organism evidence="3 4">
    <name type="scientific">Monoraphidium neglectum</name>
    <dbReference type="NCBI Taxonomy" id="145388"/>
    <lineage>
        <taxon>Eukaryota</taxon>
        <taxon>Viridiplantae</taxon>
        <taxon>Chlorophyta</taxon>
        <taxon>core chlorophytes</taxon>
        <taxon>Chlorophyceae</taxon>
        <taxon>CS clade</taxon>
        <taxon>Sphaeropleales</taxon>
        <taxon>Selenastraceae</taxon>
        <taxon>Monoraphidium</taxon>
    </lineage>
</organism>
<dbReference type="Pfam" id="PF00268">
    <property type="entry name" value="Ribonuc_red_sm"/>
    <property type="match status" value="1"/>
</dbReference>
<dbReference type="PROSITE" id="PS00368">
    <property type="entry name" value="RIBORED_SMALL"/>
    <property type="match status" value="1"/>
</dbReference>
<dbReference type="InterPro" id="IPR030475">
    <property type="entry name" value="RNR_small_AS"/>
</dbReference>
<dbReference type="Proteomes" id="UP000054498">
    <property type="component" value="Unassembled WGS sequence"/>
</dbReference>
<dbReference type="InterPro" id="IPR000358">
    <property type="entry name" value="RNR_small_fam"/>
</dbReference>
<dbReference type="EC" id="1.17.4.1" evidence="3"/>
<keyword evidence="3" id="KW-0560">Oxidoreductase</keyword>
<evidence type="ECO:0000256" key="1">
    <source>
        <dbReference type="ARBA" id="ARBA00009303"/>
    </source>
</evidence>
<dbReference type="InterPro" id="IPR012348">
    <property type="entry name" value="RNR-like"/>
</dbReference>